<evidence type="ECO:0000256" key="1">
    <source>
        <dbReference type="PROSITE-ProRule" id="PRU00700"/>
    </source>
</evidence>
<sequence length="78" mass="8514">MSRTWQTANKMKAERVRLGPGGSDNDNFRIKRYVAKYTINPAIANGFLQYVGSVEMRPMFGTLGKAGGALSIAFVSKA</sequence>
<dbReference type="InterPro" id="IPR006680">
    <property type="entry name" value="Amidohydro-rel"/>
</dbReference>
<dbReference type="Gene3D" id="3.20.20.140">
    <property type="entry name" value="Metal-dependent hydrolases"/>
    <property type="match status" value="1"/>
</dbReference>
<dbReference type="InterPro" id="IPR050112">
    <property type="entry name" value="Urease_alpha_subunit"/>
</dbReference>
<dbReference type="InterPro" id="IPR032466">
    <property type="entry name" value="Metal_Hydrolase"/>
</dbReference>
<dbReference type="PANTHER" id="PTHR43440:SF1">
    <property type="entry name" value="UREASE"/>
    <property type="match status" value="1"/>
</dbReference>
<evidence type="ECO:0000256" key="2">
    <source>
        <dbReference type="SAM" id="MobiDB-lite"/>
    </source>
</evidence>
<dbReference type="Proteomes" id="UP001603857">
    <property type="component" value="Unassembled WGS sequence"/>
</dbReference>
<reference evidence="4 5" key="1">
    <citation type="submission" date="2024-08" db="EMBL/GenBank/DDBJ databases">
        <title>Insights into the chromosomal genome structure of Flemingia macrophylla.</title>
        <authorList>
            <person name="Ding Y."/>
            <person name="Zhao Y."/>
            <person name="Bi W."/>
            <person name="Wu M."/>
            <person name="Zhao G."/>
            <person name="Gong Y."/>
            <person name="Li W."/>
            <person name="Zhang P."/>
        </authorList>
    </citation>
    <scope>NUCLEOTIDE SEQUENCE [LARGE SCALE GENOMIC DNA]</scope>
    <source>
        <strain evidence="4">DYQJB</strain>
        <tissue evidence="4">Leaf</tissue>
    </source>
</reference>
<protein>
    <recommendedName>
        <fullName evidence="3">Urease domain-containing protein</fullName>
    </recommendedName>
</protein>
<accession>A0ABD1N751</accession>
<gene>
    <name evidence="4" type="ORF">Fmac_004728</name>
</gene>
<evidence type="ECO:0000313" key="5">
    <source>
        <dbReference type="Proteomes" id="UP001603857"/>
    </source>
</evidence>
<organism evidence="4 5">
    <name type="scientific">Flemingia macrophylla</name>
    <dbReference type="NCBI Taxonomy" id="520843"/>
    <lineage>
        <taxon>Eukaryota</taxon>
        <taxon>Viridiplantae</taxon>
        <taxon>Streptophyta</taxon>
        <taxon>Embryophyta</taxon>
        <taxon>Tracheophyta</taxon>
        <taxon>Spermatophyta</taxon>
        <taxon>Magnoliopsida</taxon>
        <taxon>eudicotyledons</taxon>
        <taxon>Gunneridae</taxon>
        <taxon>Pentapetalae</taxon>
        <taxon>rosids</taxon>
        <taxon>fabids</taxon>
        <taxon>Fabales</taxon>
        <taxon>Fabaceae</taxon>
        <taxon>Papilionoideae</taxon>
        <taxon>50 kb inversion clade</taxon>
        <taxon>NPAAA clade</taxon>
        <taxon>indigoferoid/millettioid clade</taxon>
        <taxon>Phaseoleae</taxon>
        <taxon>Flemingia</taxon>
    </lineage>
</organism>
<dbReference type="EMBL" id="JBGMDY010000002">
    <property type="protein sequence ID" value="KAL2343443.1"/>
    <property type="molecule type" value="Genomic_DNA"/>
</dbReference>
<comment type="caution">
    <text evidence="4">The sequence shown here is derived from an EMBL/GenBank/DDBJ whole genome shotgun (WGS) entry which is preliminary data.</text>
</comment>
<dbReference type="PANTHER" id="PTHR43440">
    <property type="entry name" value="UREASE"/>
    <property type="match status" value="1"/>
</dbReference>
<evidence type="ECO:0000313" key="4">
    <source>
        <dbReference type="EMBL" id="KAL2343443.1"/>
    </source>
</evidence>
<evidence type="ECO:0000259" key="3">
    <source>
        <dbReference type="PROSITE" id="PS51368"/>
    </source>
</evidence>
<dbReference type="SUPFAM" id="SSF51556">
    <property type="entry name" value="Metallo-dependent hydrolases"/>
    <property type="match status" value="1"/>
</dbReference>
<keyword evidence="5" id="KW-1185">Reference proteome</keyword>
<feature type="region of interest" description="Disordered" evidence="2">
    <location>
        <begin position="1"/>
        <end position="20"/>
    </location>
</feature>
<dbReference type="AlphaFoldDB" id="A0ABD1N751"/>
<dbReference type="InterPro" id="IPR017951">
    <property type="entry name" value="Urease_asu_c"/>
</dbReference>
<dbReference type="Pfam" id="PF01979">
    <property type="entry name" value="Amidohydro_1"/>
    <property type="match status" value="1"/>
</dbReference>
<comment type="caution">
    <text evidence="1">Lacks conserved residue(s) required for the propagation of feature annotation.</text>
</comment>
<proteinExistence type="predicted"/>
<name>A0ABD1N751_9FABA</name>
<dbReference type="PROSITE" id="PS51368">
    <property type="entry name" value="UREASE_3"/>
    <property type="match status" value="1"/>
</dbReference>
<feature type="domain" description="Urease" evidence="3">
    <location>
        <begin position="1"/>
        <end position="55"/>
    </location>
</feature>